<dbReference type="RefSeq" id="WP_248601387.1">
    <property type="nucleotide sequence ID" value="NZ_JAJIAO010000001.1"/>
</dbReference>
<evidence type="ECO:0000313" key="1">
    <source>
        <dbReference type="EMBL" id="MCK8624049.1"/>
    </source>
</evidence>
<name>A0ABT0HZP0_9LACO</name>
<comment type="caution">
    <text evidence="1">The sequence shown here is derived from an EMBL/GenBank/DDBJ whole genome shotgun (WGS) entry which is preliminary data.</text>
</comment>
<gene>
    <name evidence="1" type="ORF">LNP07_00735</name>
</gene>
<dbReference type="GO" id="GO:0016787">
    <property type="term" value="F:hydrolase activity"/>
    <property type="evidence" value="ECO:0007669"/>
    <property type="project" value="UniProtKB-KW"/>
</dbReference>
<dbReference type="Gene3D" id="3.40.50.1000">
    <property type="entry name" value="HAD superfamily/HAD-like"/>
    <property type="match status" value="1"/>
</dbReference>
<dbReference type="PANTHER" id="PTHR43434:SF25">
    <property type="entry name" value="PHOSPHOGLYCOLATE PHOSPHATASE"/>
    <property type="match status" value="1"/>
</dbReference>
<keyword evidence="1" id="KW-0378">Hydrolase</keyword>
<dbReference type="PANTHER" id="PTHR43434">
    <property type="entry name" value="PHOSPHOGLYCOLATE PHOSPHATASE"/>
    <property type="match status" value="1"/>
</dbReference>
<organism evidence="1 2">
    <name type="scientific">Apilactobacillus xinyiensis</name>
    <dbReference type="NCBI Taxonomy" id="2841032"/>
    <lineage>
        <taxon>Bacteria</taxon>
        <taxon>Bacillati</taxon>
        <taxon>Bacillota</taxon>
        <taxon>Bacilli</taxon>
        <taxon>Lactobacillales</taxon>
        <taxon>Lactobacillaceae</taxon>
        <taxon>Apilactobacillus</taxon>
    </lineage>
</organism>
<dbReference type="EMBL" id="JAJIAO010000001">
    <property type="protein sequence ID" value="MCK8624049.1"/>
    <property type="molecule type" value="Genomic_DNA"/>
</dbReference>
<accession>A0ABT0HZP0</accession>
<evidence type="ECO:0000313" key="2">
    <source>
        <dbReference type="Proteomes" id="UP001522905"/>
    </source>
</evidence>
<reference evidence="1 2" key="1">
    <citation type="submission" date="2021-11" db="EMBL/GenBank/DDBJ databases">
        <title>Comparative genomics of bee honey and flower isolates.</title>
        <authorList>
            <person name="Bechtner J.D."/>
            <person name="Gallus M.K."/>
            <person name="Ehrmann M."/>
        </authorList>
    </citation>
    <scope>NUCLEOTIDE SEQUENCE [LARGE SCALE GENOMIC DNA]</scope>
    <source>
        <strain evidence="1 2">M161</strain>
    </source>
</reference>
<dbReference type="InterPro" id="IPR023214">
    <property type="entry name" value="HAD_sf"/>
</dbReference>
<proteinExistence type="predicted"/>
<sequence>MKNIIWDFDGTLFDTYPQMVNSFLLALKKMHIDEMEIDEYEIYEVMRRHSLSTAIQKYAAHYNLVAGDLKLNYQLYEKQNILKSKPFFNLETLLLNTIKNDYSHFILTHRDKQTLYQVLENNHFADYFKMIITKDDNLPRKPNPAAINQIIEKNNLKKMDTLIIGDRVIDIRAGQNAGIQSILFDPDALIIENCNANHKFSNMYDLKLFLMNLGKDK</sequence>
<keyword evidence="2" id="KW-1185">Reference proteome</keyword>
<dbReference type="SFLD" id="SFLDG01129">
    <property type="entry name" value="C1.5:_HAD__Beta-PGM__Phosphata"/>
    <property type="match status" value="1"/>
</dbReference>
<dbReference type="SFLD" id="SFLDS00003">
    <property type="entry name" value="Haloacid_Dehalogenase"/>
    <property type="match status" value="1"/>
</dbReference>
<dbReference type="InterPro" id="IPR023198">
    <property type="entry name" value="PGP-like_dom2"/>
</dbReference>
<dbReference type="InterPro" id="IPR050155">
    <property type="entry name" value="HAD-like_hydrolase_sf"/>
</dbReference>
<dbReference type="Gene3D" id="1.10.150.240">
    <property type="entry name" value="Putative phosphatase, domain 2"/>
    <property type="match status" value="1"/>
</dbReference>
<dbReference type="NCBIfam" id="TIGR01549">
    <property type="entry name" value="HAD-SF-IA-v1"/>
    <property type="match status" value="1"/>
</dbReference>
<dbReference type="InterPro" id="IPR036412">
    <property type="entry name" value="HAD-like_sf"/>
</dbReference>
<dbReference type="Pfam" id="PF13419">
    <property type="entry name" value="HAD_2"/>
    <property type="match status" value="1"/>
</dbReference>
<dbReference type="InterPro" id="IPR041492">
    <property type="entry name" value="HAD_2"/>
</dbReference>
<protein>
    <submittedName>
        <fullName evidence="1">HAD-IA family hydrolase</fullName>
    </submittedName>
</protein>
<dbReference type="InterPro" id="IPR006439">
    <property type="entry name" value="HAD-SF_hydro_IA"/>
</dbReference>
<dbReference type="Proteomes" id="UP001522905">
    <property type="component" value="Unassembled WGS sequence"/>
</dbReference>
<dbReference type="SUPFAM" id="SSF56784">
    <property type="entry name" value="HAD-like"/>
    <property type="match status" value="1"/>
</dbReference>